<protein>
    <submittedName>
        <fullName evidence="2">Uncharacterized protein</fullName>
    </submittedName>
</protein>
<name>A0A199W5A6_ANACO</name>
<dbReference type="AlphaFoldDB" id="A0A199W5A6"/>
<sequence length="198" mass="21565">MASSYVSCVPSLPQGSDEKYGGHPLESTKRDEVLRPLHAHTLKGHRVSCVWIDVDNCSCTENTLDAEGEKGFEIASLGMGESGDDNKRYDQGVDCRRDPIEIRVLIMAIVEVIMRIATARGSKRLKSLARFVWITREFAGKFSSVVKYEVQDLATAAVPMMLSRIKLAAAMNAAKSPSSTLKYANEPPATGISTANSV</sequence>
<accession>A0A199W5A6</accession>
<feature type="compositionally biased region" description="Basic and acidic residues" evidence="1">
    <location>
        <begin position="16"/>
        <end position="27"/>
    </location>
</feature>
<evidence type="ECO:0000313" key="2">
    <source>
        <dbReference type="EMBL" id="OAY84363.1"/>
    </source>
</evidence>
<proteinExistence type="predicted"/>
<organism evidence="2 3">
    <name type="scientific">Ananas comosus</name>
    <name type="common">Pineapple</name>
    <name type="synonym">Ananas ananas</name>
    <dbReference type="NCBI Taxonomy" id="4615"/>
    <lineage>
        <taxon>Eukaryota</taxon>
        <taxon>Viridiplantae</taxon>
        <taxon>Streptophyta</taxon>
        <taxon>Embryophyta</taxon>
        <taxon>Tracheophyta</taxon>
        <taxon>Spermatophyta</taxon>
        <taxon>Magnoliopsida</taxon>
        <taxon>Liliopsida</taxon>
        <taxon>Poales</taxon>
        <taxon>Bromeliaceae</taxon>
        <taxon>Bromelioideae</taxon>
        <taxon>Ananas</taxon>
    </lineage>
</organism>
<dbReference type="EMBL" id="LSRQ01000222">
    <property type="protein sequence ID" value="OAY84363.1"/>
    <property type="molecule type" value="Genomic_DNA"/>
</dbReference>
<evidence type="ECO:0000313" key="3">
    <source>
        <dbReference type="Proteomes" id="UP000092600"/>
    </source>
</evidence>
<gene>
    <name evidence="2" type="ORF">ACMD2_02078</name>
</gene>
<feature type="region of interest" description="Disordered" evidence="1">
    <location>
        <begin position="1"/>
        <end position="27"/>
    </location>
</feature>
<reference evidence="2 3" key="1">
    <citation type="journal article" date="2016" name="DNA Res.">
        <title>The draft genome of MD-2 pineapple using hybrid error correction of long reads.</title>
        <authorList>
            <person name="Redwan R.M."/>
            <person name="Saidin A."/>
            <person name="Kumar S.V."/>
        </authorList>
    </citation>
    <scope>NUCLEOTIDE SEQUENCE [LARGE SCALE GENOMIC DNA]</scope>
    <source>
        <strain evidence="3">cv. MD2</strain>
        <tissue evidence="2">Leaf</tissue>
    </source>
</reference>
<evidence type="ECO:0000256" key="1">
    <source>
        <dbReference type="SAM" id="MobiDB-lite"/>
    </source>
</evidence>
<comment type="caution">
    <text evidence="2">The sequence shown here is derived from an EMBL/GenBank/DDBJ whole genome shotgun (WGS) entry which is preliminary data.</text>
</comment>
<dbReference type="Proteomes" id="UP000092600">
    <property type="component" value="Unassembled WGS sequence"/>
</dbReference>